<evidence type="ECO:0000313" key="2">
    <source>
        <dbReference type="Proteomes" id="UP000253083"/>
    </source>
</evidence>
<gene>
    <name evidence="1" type="ORF">DFR28_10629</name>
</gene>
<organism evidence="1 2">
    <name type="scientific">Arenicella xantha</name>
    <dbReference type="NCBI Taxonomy" id="644221"/>
    <lineage>
        <taxon>Bacteria</taxon>
        <taxon>Pseudomonadati</taxon>
        <taxon>Pseudomonadota</taxon>
        <taxon>Gammaproteobacteria</taxon>
        <taxon>Arenicellales</taxon>
        <taxon>Arenicellaceae</taxon>
        <taxon>Arenicella</taxon>
    </lineage>
</organism>
<dbReference type="AlphaFoldDB" id="A0A395JFG7"/>
<dbReference type="Gene3D" id="2.60.40.10">
    <property type="entry name" value="Immunoglobulins"/>
    <property type="match status" value="1"/>
</dbReference>
<comment type="caution">
    <text evidence="1">The sequence shown here is derived from an EMBL/GenBank/DDBJ whole genome shotgun (WGS) entry which is preliminary data.</text>
</comment>
<reference evidence="1 2" key="1">
    <citation type="submission" date="2018-06" db="EMBL/GenBank/DDBJ databases">
        <title>Genomic Encyclopedia of Type Strains, Phase IV (KMG-IV): sequencing the most valuable type-strain genomes for metagenomic binning, comparative biology and taxonomic classification.</title>
        <authorList>
            <person name="Goeker M."/>
        </authorList>
    </citation>
    <scope>NUCLEOTIDE SEQUENCE [LARGE SCALE GENOMIC DNA]</scope>
    <source>
        <strain evidence="1 2">DSM 24032</strain>
    </source>
</reference>
<proteinExistence type="predicted"/>
<name>A0A395JFG7_9GAMM</name>
<accession>A0A395JFG7</accession>
<keyword evidence="2" id="KW-1185">Reference proteome</keyword>
<dbReference type="EMBL" id="QNRT01000006">
    <property type="protein sequence ID" value="RBP48543.1"/>
    <property type="molecule type" value="Genomic_DNA"/>
</dbReference>
<sequence length="664" mass="70077">MIKQRALDIERNQNKPLSKIITLTLIATAFFVHGPAYGQQGKDALSAITALLLLDDAGSGVPSLLDFPESITYSTTAPIPTLQFNNTGGTTLTSCTVSPPLPAGLSLQISADMKTCEISGTPIGAQSETTFTILAANAQGSDTATVALTFVTGTISLSGTITYDRIPATSTPVALDFASIVQKPARFATIELLDNTNAVLQTSVTDATGQFAFDLTQNGLVKLRVRAELLSTSGAVYDVKVVDNTSSNALYTLAETSASLVTGTGNRNLNAPSGWGGSSYNSIRASAPFAILDSIYEAMGDIIAVDPVVSFPPLVANWSINNAPTSPQNLSSGAIGTSFYGDGNLYILGKENSDTDEFDGHIIVHEWGHYFEDKLSRSDSPGGGHGDNDRLDMRVAFGEGFGNALSGMVFDDPIYIDTSGNNQAEGFVIDVESNTWGNPGWYSEGSVQSILYDLYDNVDDGVDAVTLGLEPIYTVLVNGQKNTAVHTSIFSFISELKDYVPGQAVAISSVVSGQSIVGSTIDDTGSSETNNASDLSNVLPIYTPITAGIANIVNLCTTTAFNNGGDSNKLSNYRYLTFSLASSEYVSVFVEQSGISYGDTDPEFEVVQNGVSKFTGSTADVDREYADGLLSAGDYVLTITDYNIENHNVTAGTACFDVYLDIAP</sequence>
<evidence type="ECO:0000313" key="1">
    <source>
        <dbReference type="EMBL" id="RBP48543.1"/>
    </source>
</evidence>
<dbReference type="OrthoDB" id="5699193at2"/>
<dbReference type="InterPro" id="IPR013783">
    <property type="entry name" value="Ig-like_fold"/>
</dbReference>
<dbReference type="Proteomes" id="UP000253083">
    <property type="component" value="Unassembled WGS sequence"/>
</dbReference>
<protein>
    <submittedName>
        <fullName evidence="1">Uncharacterized protein</fullName>
    </submittedName>
</protein>
<dbReference type="InParanoid" id="A0A395JFG7"/>
<dbReference type="RefSeq" id="WP_113955578.1">
    <property type="nucleotide sequence ID" value="NZ_QNRT01000006.1"/>
</dbReference>